<organism evidence="2 3">
    <name type="scientific">Sporothrix curviconia</name>
    <dbReference type="NCBI Taxonomy" id="1260050"/>
    <lineage>
        <taxon>Eukaryota</taxon>
        <taxon>Fungi</taxon>
        <taxon>Dikarya</taxon>
        <taxon>Ascomycota</taxon>
        <taxon>Pezizomycotina</taxon>
        <taxon>Sordariomycetes</taxon>
        <taxon>Sordariomycetidae</taxon>
        <taxon>Ophiostomatales</taxon>
        <taxon>Ophiostomataceae</taxon>
        <taxon>Sporothrix</taxon>
    </lineage>
</organism>
<evidence type="ECO:0000256" key="1">
    <source>
        <dbReference type="SAM" id="MobiDB-lite"/>
    </source>
</evidence>
<comment type="caution">
    <text evidence="2">The sequence shown here is derived from an EMBL/GenBank/DDBJ whole genome shotgun (WGS) entry which is preliminary data.</text>
</comment>
<feature type="region of interest" description="Disordered" evidence="1">
    <location>
        <begin position="1"/>
        <end position="24"/>
    </location>
</feature>
<evidence type="ECO:0000313" key="2">
    <source>
        <dbReference type="EMBL" id="CAK7219294.1"/>
    </source>
</evidence>
<accession>A0ABP0BI46</accession>
<reference evidence="2 3" key="1">
    <citation type="submission" date="2024-01" db="EMBL/GenBank/DDBJ databases">
        <authorList>
            <person name="Allen C."/>
            <person name="Tagirdzhanova G."/>
        </authorList>
    </citation>
    <scope>NUCLEOTIDE SEQUENCE [LARGE SCALE GENOMIC DNA]</scope>
</reference>
<dbReference type="EMBL" id="CAWUHB010000017">
    <property type="protein sequence ID" value="CAK7219294.1"/>
    <property type="molecule type" value="Genomic_DNA"/>
</dbReference>
<evidence type="ECO:0000313" key="3">
    <source>
        <dbReference type="Proteomes" id="UP001642405"/>
    </source>
</evidence>
<dbReference type="Proteomes" id="UP001642405">
    <property type="component" value="Unassembled WGS sequence"/>
</dbReference>
<proteinExistence type="predicted"/>
<keyword evidence="3" id="KW-1185">Reference proteome</keyword>
<protein>
    <submittedName>
        <fullName evidence="2">Uncharacterized protein</fullName>
    </submittedName>
</protein>
<gene>
    <name evidence="2" type="ORF">SCUCBS95973_003771</name>
</gene>
<sequence>MGFEAEETGRMWSTCERGTAPASMPSAMTADVDVDVDVDNEGQQHPLKDALAHFPLAFSTPPCKHLLACLLAEEWAALGDYVVAGVDHAAVGDNVDGCAPETLAGIVAGVL</sequence>
<name>A0ABP0BI46_9PEZI</name>